<dbReference type="EMBL" id="JANPWB010000016">
    <property type="protein sequence ID" value="KAJ1081754.1"/>
    <property type="molecule type" value="Genomic_DNA"/>
</dbReference>
<evidence type="ECO:0000313" key="1">
    <source>
        <dbReference type="EMBL" id="KAJ1081754.1"/>
    </source>
</evidence>
<dbReference type="AlphaFoldDB" id="A0AAV7KUQ0"/>
<name>A0AAV7KUQ0_PLEWA</name>
<dbReference type="Proteomes" id="UP001066276">
    <property type="component" value="Chromosome 12"/>
</dbReference>
<gene>
    <name evidence="1" type="ORF">NDU88_001929</name>
</gene>
<evidence type="ECO:0000313" key="2">
    <source>
        <dbReference type="Proteomes" id="UP001066276"/>
    </source>
</evidence>
<protein>
    <submittedName>
        <fullName evidence="1">Uncharacterized protein</fullName>
    </submittedName>
</protein>
<sequence>MSGCGGAGAHATWCGRALRPLDWDPDTCSRLSGVQAERTGLVPCQPGAVAEAPWDHSRAAVKTSWQRSQTSERLRCPEGSGVAWSAEVSGATGVAKSEVRLSARAQTGVRPCQTDAGVGLGGC</sequence>
<comment type="caution">
    <text evidence="1">The sequence shown here is derived from an EMBL/GenBank/DDBJ whole genome shotgun (WGS) entry which is preliminary data.</text>
</comment>
<proteinExistence type="predicted"/>
<organism evidence="1 2">
    <name type="scientific">Pleurodeles waltl</name>
    <name type="common">Iberian ribbed newt</name>
    <dbReference type="NCBI Taxonomy" id="8319"/>
    <lineage>
        <taxon>Eukaryota</taxon>
        <taxon>Metazoa</taxon>
        <taxon>Chordata</taxon>
        <taxon>Craniata</taxon>
        <taxon>Vertebrata</taxon>
        <taxon>Euteleostomi</taxon>
        <taxon>Amphibia</taxon>
        <taxon>Batrachia</taxon>
        <taxon>Caudata</taxon>
        <taxon>Salamandroidea</taxon>
        <taxon>Salamandridae</taxon>
        <taxon>Pleurodelinae</taxon>
        <taxon>Pleurodeles</taxon>
    </lineage>
</organism>
<accession>A0AAV7KUQ0</accession>
<reference evidence="1" key="1">
    <citation type="journal article" date="2022" name="bioRxiv">
        <title>Sequencing and chromosome-scale assembly of the giantPleurodeles waltlgenome.</title>
        <authorList>
            <person name="Brown T."/>
            <person name="Elewa A."/>
            <person name="Iarovenko S."/>
            <person name="Subramanian E."/>
            <person name="Araus A.J."/>
            <person name="Petzold A."/>
            <person name="Susuki M."/>
            <person name="Suzuki K.-i.T."/>
            <person name="Hayashi T."/>
            <person name="Toyoda A."/>
            <person name="Oliveira C."/>
            <person name="Osipova E."/>
            <person name="Leigh N.D."/>
            <person name="Simon A."/>
            <person name="Yun M.H."/>
        </authorList>
    </citation>
    <scope>NUCLEOTIDE SEQUENCE</scope>
    <source>
        <strain evidence="1">20211129_DDA</strain>
        <tissue evidence="1">Liver</tissue>
    </source>
</reference>
<keyword evidence="2" id="KW-1185">Reference proteome</keyword>